<dbReference type="HOGENOM" id="CLU_2752239_0_0_7"/>
<dbReference type="KEGG" id="hce:HCW_02790"/>
<evidence type="ECO:0000313" key="2">
    <source>
        <dbReference type="EMBL" id="AFI03839.1"/>
    </source>
</evidence>
<reference evidence="3" key="1">
    <citation type="submission" date="2012-04" db="EMBL/GenBank/DDBJ databases">
        <title>Complete genome sequence of Helicobacter cetorum strain MIT 00-7128.</title>
        <authorList>
            <person name="Kersulyte D."/>
            <person name="Berg D.E."/>
        </authorList>
    </citation>
    <scope>NUCLEOTIDE SEQUENCE [LARGE SCALE GENOMIC DNA]</scope>
    <source>
        <strain evidence="3">MIT 00-7128</strain>
    </source>
</reference>
<dbReference type="Proteomes" id="UP000005010">
    <property type="component" value="Chromosome"/>
</dbReference>
<proteinExistence type="predicted"/>
<keyword evidence="1" id="KW-1133">Transmembrane helix</keyword>
<sequence length="66" mass="7885">MKNLIERFSIIFYKGEKVDIEIKIDTIEKLESYTKEKNKNNRNFFILIGICFFMACLTCAYIFKGF</sequence>
<keyword evidence="3" id="KW-1185">Reference proteome</keyword>
<evidence type="ECO:0000256" key="1">
    <source>
        <dbReference type="SAM" id="Phobius"/>
    </source>
</evidence>
<keyword evidence="1" id="KW-0812">Transmembrane</keyword>
<evidence type="ECO:0000313" key="3">
    <source>
        <dbReference type="Proteomes" id="UP000005010"/>
    </source>
</evidence>
<dbReference type="EMBL" id="CP003479">
    <property type="protein sequence ID" value="AFI03839.1"/>
    <property type="molecule type" value="Genomic_DNA"/>
</dbReference>
<dbReference type="PATRIC" id="fig|182217.3.peg.595"/>
<organism evidence="2 3">
    <name type="scientific">Helicobacter cetorum (strain ATCC BAA-429 / MIT 00-7128)</name>
    <dbReference type="NCBI Taxonomy" id="182217"/>
    <lineage>
        <taxon>Bacteria</taxon>
        <taxon>Pseudomonadati</taxon>
        <taxon>Campylobacterota</taxon>
        <taxon>Epsilonproteobacteria</taxon>
        <taxon>Campylobacterales</taxon>
        <taxon>Helicobacteraceae</taxon>
        <taxon>Helicobacter</taxon>
    </lineage>
</organism>
<dbReference type="RefSeq" id="WP_014660711.1">
    <property type="nucleotide sequence ID" value="NC_017737.1"/>
</dbReference>
<accession>I0ELM0</accession>
<feature type="transmembrane region" description="Helical" evidence="1">
    <location>
        <begin position="44"/>
        <end position="63"/>
    </location>
</feature>
<protein>
    <submittedName>
        <fullName evidence="2">Uncharacterized protein</fullName>
    </submittedName>
</protein>
<dbReference type="AlphaFoldDB" id="I0ELM0"/>
<name>I0ELM0_HELC0</name>
<keyword evidence="1" id="KW-0472">Membrane</keyword>
<gene>
    <name evidence="2" type="ordered locus">HCW_02790</name>
</gene>